<evidence type="ECO:0008006" key="5">
    <source>
        <dbReference type="Google" id="ProtNLM"/>
    </source>
</evidence>
<proteinExistence type="predicted"/>
<feature type="transmembrane region" description="Helical" evidence="2">
    <location>
        <begin position="375"/>
        <end position="398"/>
    </location>
</feature>
<organism evidence="3 4">
    <name type="scientific">Streptomyces hoynatensis</name>
    <dbReference type="NCBI Taxonomy" id="1141874"/>
    <lineage>
        <taxon>Bacteria</taxon>
        <taxon>Bacillati</taxon>
        <taxon>Actinomycetota</taxon>
        <taxon>Actinomycetes</taxon>
        <taxon>Kitasatosporales</taxon>
        <taxon>Streptomycetaceae</taxon>
        <taxon>Streptomyces</taxon>
    </lineage>
</organism>
<comment type="caution">
    <text evidence="3">The sequence shown here is derived from an EMBL/GenBank/DDBJ whole genome shotgun (WGS) entry which is preliminary data.</text>
</comment>
<feature type="transmembrane region" description="Helical" evidence="2">
    <location>
        <begin position="52"/>
        <end position="72"/>
    </location>
</feature>
<dbReference type="AlphaFoldDB" id="A0A3A9Z289"/>
<protein>
    <recommendedName>
        <fullName evidence="5">Glycosyltransferase RgtA/B/C/D-like domain-containing protein</fullName>
    </recommendedName>
</protein>
<evidence type="ECO:0000256" key="2">
    <source>
        <dbReference type="SAM" id="Phobius"/>
    </source>
</evidence>
<keyword evidence="2" id="KW-0812">Transmembrane</keyword>
<evidence type="ECO:0000313" key="3">
    <source>
        <dbReference type="EMBL" id="RKN42355.1"/>
    </source>
</evidence>
<feature type="transmembrane region" description="Helical" evidence="2">
    <location>
        <begin position="92"/>
        <end position="110"/>
    </location>
</feature>
<feature type="compositionally biased region" description="Low complexity" evidence="1">
    <location>
        <begin position="16"/>
        <end position="39"/>
    </location>
</feature>
<reference evidence="3 4" key="1">
    <citation type="journal article" date="2014" name="Int. J. Syst. Evol. Microbiol.">
        <title>Streptomyces hoynatensis sp. nov., isolated from deep marine sediment.</title>
        <authorList>
            <person name="Veyisoglu A."/>
            <person name="Sahin N."/>
        </authorList>
    </citation>
    <scope>NUCLEOTIDE SEQUENCE [LARGE SCALE GENOMIC DNA]</scope>
    <source>
        <strain evidence="3 4">KCTC 29097</strain>
    </source>
</reference>
<evidence type="ECO:0000256" key="1">
    <source>
        <dbReference type="SAM" id="MobiDB-lite"/>
    </source>
</evidence>
<feature type="transmembrane region" description="Helical" evidence="2">
    <location>
        <begin position="333"/>
        <end position="355"/>
    </location>
</feature>
<feature type="transmembrane region" description="Helical" evidence="2">
    <location>
        <begin position="301"/>
        <end position="326"/>
    </location>
</feature>
<evidence type="ECO:0000313" key="4">
    <source>
        <dbReference type="Proteomes" id="UP000272474"/>
    </source>
</evidence>
<name>A0A3A9Z289_9ACTN</name>
<keyword evidence="2" id="KW-0472">Membrane</keyword>
<dbReference type="OrthoDB" id="5242248at2"/>
<keyword evidence="4" id="KW-1185">Reference proteome</keyword>
<keyword evidence="2" id="KW-1133">Transmembrane helix</keyword>
<feature type="transmembrane region" description="Helical" evidence="2">
    <location>
        <begin position="214"/>
        <end position="238"/>
    </location>
</feature>
<feature type="transmembrane region" description="Helical" evidence="2">
    <location>
        <begin position="250"/>
        <end position="281"/>
    </location>
</feature>
<dbReference type="Proteomes" id="UP000272474">
    <property type="component" value="Unassembled WGS sequence"/>
</dbReference>
<accession>A0A3A9Z289</accession>
<feature type="transmembrane region" description="Helical" evidence="2">
    <location>
        <begin position="122"/>
        <end position="141"/>
    </location>
</feature>
<feature type="region of interest" description="Disordered" evidence="1">
    <location>
        <begin position="1"/>
        <end position="48"/>
    </location>
</feature>
<dbReference type="EMBL" id="RBAL01000006">
    <property type="protein sequence ID" value="RKN42355.1"/>
    <property type="molecule type" value="Genomic_DNA"/>
</dbReference>
<gene>
    <name evidence="3" type="ORF">D7294_13065</name>
</gene>
<sequence>MRRVSVSPPSRKTSDEASAQTSAQTSGQQRPPGPAAGREAAGRRPGGRGAELAAAGAAAALFAAAALVGAAINDDDVLHMSWPPVFGNWEPHAGPGTPAALLVAALLVAAGPRSARRLPWRGLPLATACASLAWVWSLALVDGWRDGVVDRLATGEEYLTVVDEIHGTGGFLRTFTDHILLHSPDNWPAHVAGHPPGATLTFVLLDRIGLGGGAWASAFVITAAASAAAAVLLTLRVVAGEETARRAAPFLALAPGAVWLGASADAYFAAVAAWAVALLALATGRDAGRARRIAAALGSGLLFGLLLYLSYGLVLMGLVALAVLLLARDARPLPWVVLGILPWVVAFTAAGFWWFDGYSTLHERYYQGVGGVRPYGYFVWANLAVQVLSVGLATAAGLARAARRPRTPPAVLVGAAACAMLLADLSGMSKAETERIWLPFALWLLPATALLDRRGTRGWLAAQAVLALAVNHLLTTRW</sequence>